<feature type="region of interest" description="Disordered" evidence="2">
    <location>
        <begin position="1945"/>
        <end position="2027"/>
    </location>
</feature>
<feature type="compositionally biased region" description="Polar residues" evidence="2">
    <location>
        <begin position="905"/>
        <end position="919"/>
    </location>
</feature>
<feature type="region of interest" description="Disordered" evidence="2">
    <location>
        <begin position="2975"/>
        <end position="3006"/>
    </location>
</feature>
<feature type="region of interest" description="Disordered" evidence="2">
    <location>
        <begin position="3352"/>
        <end position="3451"/>
    </location>
</feature>
<feature type="coiled-coil region" evidence="1">
    <location>
        <begin position="3650"/>
        <end position="3677"/>
    </location>
</feature>
<keyword evidence="3" id="KW-1133">Transmembrane helix</keyword>
<feature type="region of interest" description="Disordered" evidence="2">
    <location>
        <begin position="2143"/>
        <end position="2274"/>
    </location>
</feature>
<feature type="compositionally biased region" description="Polar residues" evidence="2">
    <location>
        <begin position="2674"/>
        <end position="2686"/>
    </location>
</feature>
<feature type="compositionally biased region" description="Polar residues" evidence="2">
    <location>
        <begin position="1491"/>
        <end position="1505"/>
    </location>
</feature>
<feature type="region of interest" description="Disordered" evidence="2">
    <location>
        <begin position="192"/>
        <end position="248"/>
    </location>
</feature>
<feature type="compositionally biased region" description="Basic and acidic residues" evidence="2">
    <location>
        <begin position="2696"/>
        <end position="2706"/>
    </location>
</feature>
<feature type="compositionally biased region" description="Polar residues" evidence="2">
    <location>
        <begin position="3848"/>
        <end position="3866"/>
    </location>
</feature>
<feature type="region of interest" description="Disordered" evidence="2">
    <location>
        <begin position="4112"/>
        <end position="4151"/>
    </location>
</feature>
<gene>
    <name evidence="4" type="ORF">TGP89_311230</name>
</gene>
<feature type="compositionally biased region" description="Basic and acidic residues" evidence="2">
    <location>
        <begin position="2573"/>
        <end position="2583"/>
    </location>
</feature>
<feature type="compositionally biased region" description="Polar residues" evidence="2">
    <location>
        <begin position="2620"/>
        <end position="2629"/>
    </location>
</feature>
<feature type="compositionally biased region" description="Polar residues" evidence="2">
    <location>
        <begin position="2497"/>
        <end position="2508"/>
    </location>
</feature>
<feature type="compositionally biased region" description="Basic and acidic residues" evidence="2">
    <location>
        <begin position="4174"/>
        <end position="4209"/>
    </location>
</feature>
<keyword evidence="3" id="KW-0472">Membrane</keyword>
<feature type="compositionally biased region" description="Basic and acidic residues" evidence="2">
    <location>
        <begin position="718"/>
        <end position="739"/>
    </location>
</feature>
<feature type="compositionally biased region" description="Basic and acidic residues" evidence="2">
    <location>
        <begin position="824"/>
        <end position="833"/>
    </location>
</feature>
<feature type="compositionally biased region" description="Basic and acidic residues" evidence="2">
    <location>
        <begin position="1250"/>
        <end position="1260"/>
    </location>
</feature>
<feature type="region of interest" description="Disordered" evidence="2">
    <location>
        <begin position="401"/>
        <end position="423"/>
    </location>
</feature>
<feature type="compositionally biased region" description="Polar residues" evidence="2">
    <location>
        <begin position="3756"/>
        <end position="3780"/>
    </location>
</feature>
<feature type="compositionally biased region" description="Basic and acidic residues" evidence="2">
    <location>
        <begin position="1125"/>
        <end position="1153"/>
    </location>
</feature>
<feature type="compositionally biased region" description="Polar residues" evidence="2">
    <location>
        <begin position="3248"/>
        <end position="3263"/>
    </location>
</feature>
<feature type="compositionally biased region" description="Low complexity" evidence="2">
    <location>
        <begin position="480"/>
        <end position="490"/>
    </location>
</feature>
<feature type="region of interest" description="Disordered" evidence="2">
    <location>
        <begin position="1580"/>
        <end position="1753"/>
    </location>
</feature>
<feature type="compositionally biased region" description="Basic and acidic residues" evidence="2">
    <location>
        <begin position="1804"/>
        <end position="1830"/>
    </location>
</feature>
<feature type="compositionally biased region" description="Low complexity" evidence="2">
    <location>
        <begin position="2334"/>
        <end position="2343"/>
    </location>
</feature>
<feature type="compositionally biased region" description="Pro residues" evidence="2">
    <location>
        <begin position="2306"/>
        <end position="2315"/>
    </location>
</feature>
<feature type="compositionally biased region" description="Acidic residues" evidence="2">
    <location>
        <begin position="1154"/>
        <end position="1249"/>
    </location>
</feature>
<feature type="compositionally biased region" description="Basic and acidic residues" evidence="2">
    <location>
        <begin position="3429"/>
        <end position="3451"/>
    </location>
</feature>
<feature type="region of interest" description="Disordered" evidence="2">
    <location>
        <begin position="2429"/>
        <end position="2629"/>
    </location>
</feature>
<feature type="compositionally biased region" description="Low complexity" evidence="2">
    <location>
        <begin position="2218"/>
        <end position="2255"/>
    </location>
</feature>
<evidence type="ECO:0000256" key="1">
    <source>
        <dbReference type="SAM" id="Coils"/>
    </source>
</evidence>
<feature type="region of interest" description="Disordered" evidence="2">
    <location>
        <begin position="1775"/>
        <end position="1913"/>
    </location>
</feature>
<feature type="compositionally biased region" description="Acidic residues" evidence="2">
    <location>
        <begin position="1114"/>
        <end position="1124"/>
    </location>
</feature>
<feature type="region of interest" description="Disordered" evidence="2">
    <location>
        <begin position="632"/>
        <end position="654"/>
    </location>
</feature>
<feature type="compositionally biased region" description="Acidic residues" evidence="2">
    <location>
        <begin position="2191"/>
        <end position="2202"/>
    </location>
</feature>
<feature type="compositionally biased region" description="Basic and acidic residues" evidence="2">
    <location>
        <begin position="752"/>
        <end position="781"/>
    </location>
</feature>
<feature type="compositionally biased region" description="Low complexity" evidence="2">
    <location>
        <begin position="1955"/>
        <end position="1971"/>
    </location>
</feature>
<feature type="region of interest" description="Disordered" evidence="2">
    <location>
        <begin position="1378"/>
        <end position="1523"/>
    </location>
</feature>
<dbReference type="VEuPathDB" id="ToxoDB:TGP89_311230"/>
<dbReference type="EMBL" id="AEYI02001138">
    <property type="protein sequence ID" value="KFG41106.1"/>
    <property type="molecule type" value="Genomic_DNA"/>
</dbReference>
<dbReference type="PANTHER" id="PTHR36812">
    <property type="entry name" value="NEUROFILAMENT TRIPLET M PROTEIN-LIKE PROTEIN"/>
    <property type="match status" value="1"/>
</dbReference>
<feature type="region of interest" description="Disordered" evidence="2">
    <location>
        <begin position="1298"/>
        <end position="1353"/>
    </location>
</feature>
<feature type="compositionally biased region" description="Basic and acidic residues" evidence="2">
    <location>
        <begin position="4307"/>
        <end position="4321"/>
    </location>
</feature>
<keyword evidence="1" id="KW-0175">Coiled coil</keyword>
<feature type="compositionally biased region" description="Polar residues" evidence="2">
    <location>
        <begin position="1945"/>
        <end position="1954"/>
    </location>
</feature>
<keyword evidence="3 4" id="KW-0812">Transmembrane</keyword>
<feature type="region of interest" description="Disordered" evidence="2">
    <location>
        <begin position="3120"/>
        <end position="3143"/>
    </location>
</feature>
<proteinExistence type="predicted"/>
<feature type="compositionally biased region" description="Polar residues" evidence="2">
    <location>
        <begin position="596"/>
        <end position="607"/>
    </location>
</feature>
<feature type="region of interest" description="Disordered" evidence="2">
    <location>
        <begin position="3027"/>
        <end position="3075"/>
    </location>
</feature>
<protein>
    <submittedName>
        <fullName evidence="4">Putative transmembrane protein</fullName>
    </submittedName>
</protein>
<feature type="compositionally biased region" description="Low complexity" evidence="2">
    <location>
        <begin position="3277"/>
        <end position="3295"/>
    </location>
</feature>
<feature type="compositionally biased region" description="Low complexity" evidence="2">
    <location>
        <begin position="235"/>
        <end position="244"/>
    </location>
</feature>
<feature type="region of interest" description="Disordered" evidence="2">
    <location>
        <begin position="4467"/>
        <end position="4487"/>
    </location>
</feature>
<feature type="transmembrane region" description="Helical" evidence="3">
    <location>
        <begin position="80"/>
        <end position="97"/>
    </location>
</feature>
<feature type="region of interest" description="Disordered" evidence="2">
    <location>
        <begin position="478"/>
        <end position="514"/>
    </location>
</feature>
<feature type="compositionally biased region" description="Polar residues" evidence="2">
    <location>
        <begin position="2166"/>
        <end position="2175"/>
    </location>
</feature>
<dbReference type="PANTHER" id="PTHR36812:SF9">
    <property type="entry name" value="MYB-LIKE PROTEIN X ISOFORM X1"/>
    <property type="match status" value="1"/>
</dbReference>
<dbReference type="Proteomes" id="UP000028828">
    <property type="component" value="Unassembled WGS sequence"/>
</dbReference>
<feature type="compositionally biased region" description="Basic and acidic residues" evidence="2">
    <location>
        <begin position="2602"/>
        <end position="2619"/>
    </location>
</feature>
<feature type="compositionally biased region" description="Acidic residues" evidence="2">
    <location>
        <begin position="1846"/>
        <end position="1893"/>
    </location>
</feature>
<feature type="compositionally biased region" description="Low complexity" evidence="2">
    <location>
        <begin position="2450"/>
        <end position="2460"/>
    </location>
</feature>
<feature type="compositionally biased region" description="Basic and acidic residues" evidence="2">
    <location>
        <begin position="1071"/>
        <end position="1091"/>
    </location>
</feature>
<feature type="compositionally biased region" description="Basic and acidic residues" evidence="2">
    <location>
        <begin position="4138"/>
        <end position="4151"/>
    </location>
</feature>
<feature type="region of interest" description="Disordered" evidence="2">
    <location>
        <begin position="3748"/>
        <end position="3869"/>
    </location>
</feature>
<feature type="compositionally biased region" description="Acidic residues" evidence="2">
    <location>
        <begin position="834"/>
        <end position="852"/>
    </location>
</feature>
<feature type="region of interest" description="Disordered" evidence="2">
    <location>
        <begin position="3189"/>
        <end position="3335"/>
    </location>
</feature>
<sequence length="4697" mass="505265">MAHLPSDAQLKSKTTSNNTAELYSHIREASCPPSQSFRQSFLRFRLFFLFMSAFRQAADFLSVCFMALERVCIPRSRHSSPASFVLPFLVLSVAGLCSPAISAWTWLLLTVAGLILLSIHSLGLLLTSDRDASSCDSSPFESACVTRCASTSDVLSFDSLASRSSSRAAFASDACGRLASLCHARTFSTPHLESQVSAGTDPPEKPSASAQTAPPSPRLCRQRSGVSPPPLAIRSCSDSPSVAPSSPPLAFFSYEELNQNRTPGTEEDRSDAARVEGAEESFLACVPEPSEPSPISDTETSCAPVCARSVARDDTPNRSGCASAFPLGLFSTVEPSPSVTGPSAAGKTSQAASEECAVVCLPRATPAVSVECEDAESEGTETLESSPQPVSLLFTDRFSHAAPADIPPPLEAPAGGSATSHASKGVASLDARTLEGSVSFIGCLPSGTRDATHSTLPSPSAVSAFPLPNFLVGAGERTQSASSVASSEASGEGDDDAPTSVLTQPPENPGANASGVSFPVCVGSRYETVAVCSPGDSAGVAALGKRVGENEEAINTLLKDFDTSSPPQRWVSAPVQWPSSCRQEASQEKRVVSSDAGRSTQETSTSVEPGASALAASLSRGKSTFFVHAGDEQSRLQARPAELSSGEGSTNGVPHTDFSRGFGLQHRLIEGEAASGSLSAASAPVRVEGRDEDVSLFAVQAPTVTTFEEIQSEVSSLGEREQNEERVDEPAADCKRIETEGETVGAGLRALDASRQDLGAEREQEGQDASHESTQKVTKEEAEQENVQEATQEAVGKDNCVLLERRSEPEGEEECEEEESGEEGSGKEGSGKEESEEEESEEEESEEEESGEEGSGKEGSGKEGSGKEESEEEESEEEESGGDKSDQEAEEGISDGRESGPTYFFSFSTGNQQAKNPVPQSKAKEEAEESEGEAADNFESSFIPIQPGAETVEIENDLRDRTGSEEKHEDREETCERKGSETEFALAEEENTQNNSEREPRPKEQGTREEDCREGTKETSVPSSREGVRKQDSPGGPETEEAEEPSRGEDPGEVLDVLVSSQGADLEGLADEEKRQDVPNGKEAKKEKTDSREDEEREHYCEEESKNASHSDGDEVEEQVAEETSDARANKESENHNEQKHTEDVKAHEKDDQGEGEAEEVEEEEGKESEEKEGEEDEEGEESEEKGEEDEEEELEEEGEVEEESGEEEEEVEEEGEEEEVEEEGEEEEEEVEEESEDEEEEVGEESEEDTGKVDSRDLCEASVVRVARGPVECITEEDHQSEFLSFDNLLEAHTSRLVDASEAETPESDQERPDEATGVSDIVSPHFESAGVGFEDNRNEGKTFEDFETERSPYCSFSGEEAEARFLTLQSSAVAGFSGAGSPDNSFSRTGAEAFPGLPVCTPARRHKHDRQEEEIPEADQLSPELRHLPASCEEAEERAGEPVEAEATGDLSETLKRYEEAVNGACSGKARKEAEQAGPCEDASRLDSAPQQHPTDNSFTVSASEVRIPHGLERPAPSLQPTLVCGGFSSWEAYSKTFDLPSPFPLSFSEEAVFPDSRSAGPDPLPFRCRPEAPFVFFSSSSSGSTQPLVIGEEEDKREGQLPVGDSRAASPDTDTQKEGDEERERGEEEEGKTLSGELREGSEEAKAEQCVASHAGEIWSEEKRGQEGEQKIGVERQHPTEQEREQELTEAREEKTDPERKQDNAQENAGEKDIEDREADQGRGEEDREELGHEEQETVTEGSVGNVERAEEIREKGILSLSFFEIKTCSSVTCERSLPVFSASLQTPVKRPGEGDADEPPSERADSEEKERGEITHEASDEGRGDVEAETEQASERKSGTTDSEEESDKGSEEESESDSEEGSESDSEEGSESDSEEESESDSEEESESESLPVLSHPVPDETHPSARRSFTDHFIICTRSPSELSRQSSGVILQGVATVNTSSPAISNPESSHLLRASSRSSEASSTVSQLLPALLIEASGESEEADDDAKKPGENEASEARPSPAAERGGVEQSEEIEELKGDCERAEWLVPRDFQLGQEDAAVVFSCASGRREPLCIGSQEFEGEADLETPVASADWGEEACADSEKEARASSPVFGSLLASLPVPFSTFGEAPVGSEGAGDTQISVSALALHDCSASGDDSPTLLTSSLSPVWGGLSKSDSPASCFSFSAKEPAQIDDKPEEEKEEEDQGDADAEGCVSVYRAEEAIPNSSSHSSPSSYPSSSASSSSSLLLPCASSKPPLSASSPSVVPGRISPSTWSPCETPNRLKFTGGAGVSLFLAASSRAVKGPRQARRLPLSPRPPPPPLDSPRLRALSSAKPSTETLAVRSPESSSVSRSEREERLFPRGKSAARDLEKNLQGKETAKLDRPSAVEREEGSLEGTAIISVSRGVREKDSTSAASVGCLRNCESSRVSTKHCEASCTRSSAVPHRLQICSEDARPRSSFASFRRGSLLPDITEEREEQTQDSGEFLHSTSELSGEGEKKTGQRNRQTWHWSSSGPRHRASSPVVQRRNSLQKKEKKQEKREKKGQEKNEQKGEKTERKEEKGERKASRPRKEGGRRRIRDLEITPHEARLPSPPETVRPRKFRPVPIPRKDNAGSEIETLDHTKENSQVQDSQQRFSSREIYEPALRLQTIPEVSSSVAFYSFCSSLPAPESGDTECVELQSNGQSPVSGVSSFHPRCVDSPVRHETDRNPEETSQAAPLRAVQGQPPAQGVTASSTSLSSSSAPSASLAFHLASASSCAPPVPSCQHNLNQKSLSFSRELSTSTAARCLLSATSQSSLPPKPALVILRHADTLQYLPASPGVSGVCASRSHSCAARSLSAPPEASKMQASSPLSNAPRVIVPLTRAEAEEMHKNNPRLGRRPWLCGEPIVERLSSGRSARKVSPRRLRDTRVASGKDAFEWCSSCCVPTTGSSSFSQYTVPGQATIPSPYGPIPAPHWPRAAVARPGSPTRVYYASPEAPQTAGHLKQGAGLQAPPSTPVRAGPSPRTPPYGKVSMSPAGVSVSPAGVATCPTGSTGRRYMPGMSPESLGRARQSSPTATRMWRSVTPPPSRLSSPSGRPDAVVAATFPAYPQGAYVPSYPGWTSSHRTVSADTRDAGRFPRPYYVGSAQPTRPEMAPGTTPHAGGVSIPSSVSKTVLYQSAQPCQGVQASYQASYAPKGSWVVPPSRPIVSTVPTPSFGPAGVTQAPGAPVETPVWAPAHGSRSPSSTSPGLEKIASPGEGSAGQAPVPESPTVQIVVSPSYVSTSRESPQAPAPSPASPGPSEKSPGSSDPSQGSPTSRPGEAETSSRHQSSRPLDASGGISGNSSSLAADSRVPAETGVSSCVFRMASVPVNGVTTVPVEGGASRKATGESVGRHFSHQESASGARETGGETATVASEGMGSRTETKNGGAESAQGERGRTLAPHANSTARAEHGREDEEGAKNKEDAAGRDDPVRKGFWFRTVSTNEDCDESQWNMKNILSDPGDHMLNTLDKLAKVQDRLDFLQQQVQQQTKELQTYYSSYKTAEAIKNALETSMSDCTVCYSRRSTQLNEVEKRLKILTAETLTGCSTAELEELAQELETTLYKMTAVQTQRAAGVAEFFPDDPPRQLLPFSSDCLPEPKTTFIVPEEPVAMVAVDDCVTLGEEIDTEMADVLKDLRQAQQMHEEFRKEYKRIQMQVDQEVNLFDVDLRKLTSVEKTLEERLRRLLCLTGDTDYADVSESDLQEYFRTVNYAVRRVYRHLALKEAGHTTPAPAGSATQAVTKKLPQQSQPRATRTSNSGPLRRPPQEDTQEAFEAAFRTGTDSTGERTSPSLRRGRSGDSGLSARQRTRGLGPLTGGILGSSLSGSMQNLPTLTGEQTRGSQPLSRHQAALPWRQGLQPYRLVVTPQSGVPSSASLSMPQDFNPLQPLVARGSTSGRVARRQLHSAEKERRLSQEELIAGVATPSRQVALKADAGRDASWRTRRVAREEVDEEGFVIEDGHYVSGSEHEGREESTCPRRRFSSGAFLSEARDQDRQLVLHPPPHESSESVLQEDLGVVKEERADGRRLRASLLKSPEDPFTRGRLESAESVISALSYTGHADPPQALGKMPFASSGGGNLLLLSPSVNPGSPPAIPRVAPVPAARQTASRAPLPVDSSDKGSDGRKAERQQERLIGVQQASLEPESEEHAHLYQLQEVREKPLVPHDRRRVERERRQITGERSNRREEAQEDAAPTLTRRQLAATASAGTLPCQASSVAPKGGEISREIRAVHPRTTGEHSKPVEELVERDEPQRDLLGERRRPLSEGEGPPGGELEKSLQLTRSLPERKLATREPRELTHASPSEDPSRTARRTSGLERGFSVKLLRDGSVCSDGSVYLSANLVESESRRGTIERELELIPEKNEDLPRQKARRPAVTGGVDSFTFGVSHNSLPTSEEVDSPGLHLAHAGADPAHLGGKRGKRHSAALEVLGQSEHLPGLRQLAVKSASPNSGRNSVGNGDLGRIAENREDRGICSMGHELARMEYGLVPSKTPKTGGSKHPAIATASVPALPAPETLNDEKRLDSAARSGELCRTLARPEEAHVARPAATELVRDQERQQSKHELARLGEQSLSTGSRHLSKEQARSGQLAPMHVEYPPSEMNTSDSSGDEMSGKNNSGTRNRQVKHRDSAAGSATGVDEAERRTRIGSLPDENSNEVFVSAASWFPPEEEGCE</sequence>
<organism evidence="4 5">
    <name type="scientific">Toxoplasma gondii p89</name>
    <dbReference type="NCBI Taxonomy" id="943119"/>
    <lineage>
        <taxon>Eukaryota</taxon>
        <taxon>Sar</taxon>
        <taxon>Alveolata</taxon>
        <taxon>Apicomplexa</taxon>
        <taxon>Conoidasida</taxon>
        <taxon>Coccidia</taxon>
        <taxon>Eucoccidiorida</taxon>
        <taxon>Eimeriorina</taxon>
        <taxon>Sarcocystidae</taxon>
        <taxon>Toxoplasma</taxon>
    </lineage>
</organism>
<feature type="compositionally biased region" description="Basic and acidic residues" evidence="2">
    <location>
        <begin position="1336"/>
        <end position="1352"/>
    </location>
</feature>
<feature type="compositionally biased region" description="Basic and acidic residues" evidence="2">
    <location>
        <begin position="996"/>
        <end position="1017"/>
    </location>
</feature>
<evidence type="ECO:0000256" key="3">
    <source>
        <dbReference type="SAM" id="Phobius"/>
    </source>
</evidence>
<feature type="compositionally biased region" description="Basic and acidic residues" evidence="2">
    <location>
        <begin position="4245"/>
        <end position="4287"/>
    </location>
</feature>
<evidence type="ECO:0000256" key="2">
    <source>
        <dbReference type="SAM" id="MobiDB-lite"/>
    </source>
</evidence>
<feature type="compositionally biased region" description="Basic and acidic residues" evidence="2">
    <location>
        <begin position="854"/>
        <end position="868"/>
    </location>
</feature>
<feature type="compositionally biased region" description="Low complexity" evidence="2">
    <location>
        <begin position="4117"/>
        <end position="4126"/>
    </location>
</feature>
<feature type="region of interest" description="Disordered" evidence="2">
    <location>
        <begin position="713"/>
        <end position="1260"/>
    </location>
</feature>
<feature type="compositionally biased region" description="Basic and acidic residues" evidence="2">
    <location>
        <begin position="1640"/>
        <end position="1650"/>
    </location>
</feature>
<reference evidence="4 5" key="1">
    <citation type="submission" date="2014-03" db="EMBL/GenBank/DDBJ databases">
        <authorList>
            <person name="Sibley D."/>
            <person name="Venepally P."/>
            <person name="Karamycheva S."/>
            <person name="Hadjithomas M."/>
            <person name="Khan A."/>
            <person name="Brunk B."/>
            <person name="Roos D."/>
            <person name="Caler E."/>
            <person name="Lorenzi H."/>
        </authorList>
    </citation>
    <scope>NUCLEOTIDE SEQUENCE [LARGE SCALE GENOMIC DNA]</scope>
    <source>
        <strain evidence="5">p89</strain>
    </source>
</reference>
<feature type="compositionally biased region" description="Basic and acidic residues" evidence="2">
    <location>
        <begin position="2525"/>
        <end position="2566"/>
    </location>
</feature>
<feature type="compositionally biased region" description="Polar residues" evidence="2">
    <location>
        <begin position="4470"/>
        <end position="4480"/>
    </location>
</feature>
<evidence type="ECO:0000313" key="4">
    <source>
        <dbReference type="EMBL" id="KFG41106.1"/>
    </source>
</evidence>
<feature type="compositionally biased region" description="Basic and acidic residues" evidence="2">
    <location>
        <begin position="4575"/>
        <end position="4590"/>
    </location>
</feature>
<feature type="compositionally biased region" description="Basic and acidic residues" evidence="2">
    <location>
        <begin position="1097"/>
        <end position="1113"/>
    </location>
</feature>
<accession>A0A086K9N8</accession>
<feature type="region of interest" description="Disordered" evidence="2">
    <location>
        <begin position="2669"/>
        <end position="2733"/>
    </location>
</feature>
<feature type="compositionally biased region" description="Polar residues" evidence="2">
    <location>
        <begin position="3801"/>
        <end position="3812"/>
    </location>
</feature>
<feature type="region of interest" description="Disordered" evidence="2">
    <location>
        <begin position="4575"/>
        <end position="4697"/>
    </location>
</feature>
<dbReference type="OrthoDB" id="347792at2759"/>
<feature type="compositionally biased region" description="Basic and acidic residues" evidence="2">
    <location>
        <begin position="1663"/>
        <end position="1739"/>
    </location>
</feature>
<feature type="coiled-coil region" evidence="1">
    <location>
        <begin position="3486"/>
        <end position="3520"/>
    </location>
</feature>
<feature type="compositionally biased region" description="Acidic residues" evidence="2">
    <location>
        <begin position="926"/>
        <end position="936"/>
    </location>
</feature>
<comment type="caution">
    <text evidence="4">The sequence shown here is derived from an EMBL/GenBank/DDBJ whole genome shotgun (WGS) entry which is preliminary data.</text>
</comment>
<feature type="region of interest" description="Disordered" evidence="2">
    <location>
        <begin position="4174"/>
        <end position="4338"/>
    </location>
</feature>
<feature type="compositionally biased region" description="Basic and acidic residues" evidence="2">
    <location>
        <begin position="1617"/>
        <end position="1629"/>
    </location>
</feature>
<feature type="region of interest" description="Disordered" evidence="2">
    <location>
        <begin position="2293"/>
        <end position="2409"/>
    </location>
</feature>
<evidence type="ECO:0000313" key="5">
    <source>
        <dbReference type="Proteomes" id="UP000028828"/>
    </source>
</evidence>
<feature type="compositionally biased region" description="Acidic residues" evidence="2">
    <location>
        <begin position="810"/>
        <end position="822"/>
    </location>
</feature>
<name>A0A086K9N8_TOXGO</name>
<feature type="compositionally biased region" description="Basic and acidic residues" evidence="2">
    <location>
        <begin position="956"/>
        <end position="981"/>
    </location>
</feature>
<feature type="compositionally biased region" description="Basic and acidic residues" evidence="2">
    <location>
        <begin position="2344"/>
        <end position="2385"/>
    </location>
</feature>
<feature type="compositionally biased region" description="Acidic residues" evidence="2">
    <location>
        <begin position="869"/>
        <end position="880"/>
    </location>
</feature>
<feature type="region of interest" description="Disordered" evidence="2">
    <location>
        <begin position="561"/>
        <end position="610"/>
    </location>
</feature>
<feature type="compositionally biased region" description="Low complexity" evidence="2">
    <location>
        <begin position="2149"/>
        <end position="2159"/>
    </location>
</feature>